<dbReference type="RefSeq" id="WP_102676832.1">
    <property type="nucleotide sequence ID" value="NZ_CP118137.1"/>
</dbReference>
<dbReference type="GO" id="GO:0005829">
    <property type="term" value="C:cytosol"/>
    <property type="evidence" value="ECO:0007669"/>
    <property type="project" value="TreeGrafter"/>
</dbReference>
<keyword evidence="2" id="KW-0805">Transcription regulation</keyword>
<dbReference type="Proteomes" id="UP000277437">
    <property type="component" value="Chromosome"/>
</dbReference>
<evidence type="ECO:0000256" key="3">
    <source>
        <dbReference type="ARBA" id="ARBA00023125"/>
    </source>
</evidence>
<evidence type="ECO:0000313" key="6">
    <source>
        <dbReference type="EMBL" id="VEF77245.1"/>
    </source>
</evidence>
<dbReference type="InterPro" id="IPR050950">
    <property type="entry name" value="HTH-type_LysR_regulators"/>
</dbReference>
<gene>
    <name evidence="6" type="primary">gbpR_4</name>
    <name evidence="6" type="ORF">NCTC7357_05634</name>
</gene>
<dbReference type="PROSITE" id="PS50931">
    <property type="entry name" value="HTH_LYSR"/>
    <property type="match status" value="1"/>
</dbReference>
<accession>A0AAX3G2L6</accession>
<keyword evidence="4" id="KW-0804">Transcription</keyword>
<dbReference type="InterPro" id="IPR036390">
    <property type="entry name" value="WH_DNA-bd_sf"/>
</dbReference>
<name>A0AAX3G2L6_9PSED</name>
<dbReference type="Gene3D" id="3.40.190.290">
    <property type="match status" value="1"/>
</dbReference>
<dbReference type="InterPro" id="IPR036388">
    <property type="entry name" value="WH-like_DNA-bd_sf"/>
</dbReference>
<evidence type="ECO:0000313" key="7">
    <source>
        <dbReference type="Proteomes" id="UP000277437"/>
    </source>
</evidence>
<dbReference type="Pfam" id="PF03466">
    <property type="entry name" value="LysR_substrate"/>
    <property type="match status" value="1"/>
</dbReference>
<proteinExistence type="inferred from homology"/>
<dbReference type="InterPro" id="IPR000847">
    <property type="entry name" value="LysR_HTH_N"/>
</dbReference>
<reference evidence="6 7" key="1">
    <citation type="submission" date="2018-12" db="EMBL/GenBank/DDBJ databases">
        <authorList>
            <consortium name="Pathogen Informatics"/>
        </authorList>
    </citation>
    <scope>NUCLEOTIDE SEQUENCE [LARGE SCALE GENOMIC DNA]</scope>
    <source>
        <strain evidence="6 7">NCTC7357</strain>
    </source>
</reference>
<dbReference type="PANTHER" id="PTHR30419:SF8">
    <property type="entry name" value="NITROGEN ASSIMILATION TRANSCRIPTIONAL ACTIVATOR-RELATED"/>
    <property type="match status" value="1"/>
</dbReference>
<dbReference type="SUPFAM" id="SSF46785">
    <property type="entry name" value="Winged helix' DNA-binding domain"/>
    <property type="match status" value="1"/>
</dbReference>
<dbReference type="PRINTS" id="PR00039">
    <property type="entry name" value="HTHLYSR"/>
</dbReference>
<protein>
    <submittedName>
        <fullName evidence="6">LysR family transcriptional regulator</fullName>
    </submittedName>
</protein>
<feature type="domain" description="HTH lysR-type" evidence="5">
    <location>
        <begin position="11"/>
        <end position="67"/>
    </location>
</feature>
<sequence length="322" mass="35490">MKLDRLERWATVRHFRLAIALVEYGSILHAARALHLSQPTATKLLQDLEEAIGAPLFIRGRRGVTPTELGQAFVDRSRMVLAQIDHVSHAIDALGRGYAGRVAIGCVLTGSSYLVPAAIARLRSSRPDIRIKIVDGVSAELIPRLISGELDFLIGRLSDVSTSAVVAQEALFSENAIIVARRDHPLAQQPNVKLEQLAREAWLLPHTETTLRKQFDNIFYRENIDPPHATIETVSMFNILWLLRQTDLLGILPQSVAFDPAYRTEIVRLPAFEPLVLEQIGVSRLSGVGLSPTASALVEALREIMRSTSEVLAGLQGLNPQD</sequence>
<evidence type="ECO:0000256" key="4">
    <source>
        <dbReference type="ARBA" id="ARBA00023163"/>
    </source>
</evidence>
<dbReference type="GO" id="GO:0003677">
    <property type="term" value="F:DNA binding"/>
    <property type="evidence" value="ECO:0007669"/>
    <property type="project" value="UniProtKB-KW"/>
</dbReference>
<evidence type="ECO:0000256" key="1">
    <source>
        <dbReference type="ARBA" id="ARBA00009437"/>
    </source>
</evidence>
<dbReference type="AlphaFoldDB" id="A0AAX3G2L6"/>
<dbReference type="PANTHER" id="PTHR30419">
    <property type="entry name" value="HTH-TYPE TRANSCRIPTIONAL REGULATOR YBHD"/>
    <property type="match status" value="1"/>
</dbReference>
<organism evidence="6 7">
    <name type="scientific">Pseudomonas chlororaphis</name>
    <dbReference type="NCBI Taxonomy" id="587753"/>
    <lineage>
        <taxon>Bacteria</taxon>
        <taxon>Pseudomonadati</taxon>
        <taxon>Pseudomonadota</taxon>
        <taxon>Gammaproteobacteria</taxon>
        <taxon>Pseudomonadales</taxon>
        <taxon>Pseudomonadaceae</taxon>
        <taxon>Pseudomonas</taxon>
    </lineage>
</organism>
<dbReference type="GO" id="GO:0003700">
    <property type="term" value="F:DNA-binding transcription factor activity"/>
    <property type="evidence" value="ECO:0007669"/>
    <property type="project" value="InterPro"/>
</dbReference>
<evidence type="ECO:0000259" key="5">
    <source>
        <dbReference type="PROSITE" id="PS50931"/>
    </source>
</evidence>
<dbReference type="Gene3D" id="1.10.10.10">
    <property type="entry name" value="Winged helix-like DNA-binding domain superfamily/Winged helix DNA-binding domain"/>
    <property type="match status" value="1"/>
</dbReference>
<dbReference type="InterPro" id="IPR005119">
    <property type="entry name" value="LysR_subst-bd"/>
</dbReference>
<dbReference type="Pfam" id="PF00126">
    <property type="entry name" value="HTH_1"/>
    <property type="match status" value="1"/>
</dbReference>
<evidence type="ECO:0000256" key="2">
    <source>
        <dbReference type="ARBA" id="ARBA00023015"/>
    </source>
</evidence>
<dbReference type="SUPFAM" id="SSF53850">
    <property type="entry name" value="Periplasmic binding protein-like II"/>
    <property type="match status" value="1"/>
</dbReference>
<comment type="similarity">
    <text evidence="1">Belongs to the LysR transcriptional regulatory family.</text>
</comment>
<dbReference type="EMBL" id="LR134334">
    <property type="protein sequence ID" value="VEF77245.1"/>
    <property type="molecule type" value="Genomic_DNA"/>
</dbReference>
<keyword evidence="3" id="KW-0238">DNA-binding</keyword>